<dbReference type="KEGG" id="tcu:Tcur_3354"/>
<protein>
    <submittedName>
        <fullName evidence="2">Multimeric flavodoxin WrbA</fullName>
    </submittedName>
</protein>
<dbReference type="GO" id="GO:0016491">
    <property type="term" value="F:oxidoreductase activity"/>
    <property type="evidence" value="ECO:0007669"/>
    <property type="project" value="InterPro"/>
</dbReference>
<sequence>MKRLLIVHHTTSPNLQAMFEAVRSGASTDEIEGVEVVARPALTAGAVDVLEADGLVLGTPVNIGYISGALKHFFDQIYYPCLEATVRRPYAAYLHGAGDAAGALRALETITTGLGWRAVRPPLVVTGEPAKADLEACWELGALAAAELAGL</sequence>
<accession>D1AAH9</accession>
<dbReference type="HOGENOM" id="CLU_141001_1_0_11"/>
<feature type="domain" description="NADPH-dependent FMN reductase-like" evidence="1">
    <location>
        <begin position="47"/>
        <end position="118"/>
    </location>
</feature>
<dbReference type="AlphaFoldDB" id="D1AAH9"/>
<proteinExistence type="predicted"/>
<evidence type="ECO:0000313" key="3">
    <source>
        <dbReference type="Proteomes" id="UP000001918"/>
    </source>
</evidence>
<dbReference type="EMBL" id="CP001738">
    <property type="protein sequence ID" value="ACY98892.1"/>
    <property type="molecule type" value="Genomic_DNA"/>
</dbReference>
<evidence type="ECO:0000313" key="2">
    <source>
        <dbReference type="EMBL" id="ACY98892.1"/>
    </source>
</evidence>
<organism evidence="2 3">
    <name type="scientific">Thermomonospora curvata (strain ATCC 19995 / DSM 43183 / JCM 3096 / KCTC 9072 / NBRC 15933 / NCIMB 10081 / Henssen B9)</name>
    <dbReference type="NCBI Taxonomy" id="471852"/>
    <lineage>
        <taxon>Bacteria</taxon>
        <taxon>Bacillati</taxon>
        <taxon>Actinomycetota</taxon>
        <taxon>Actinomycetes</taxon>
        <taxon>Streptosporangiales</taxon>
        <taxon>Thermomonosporaceae</taxon>
        <taxon>Thermomonospora</taxon>
    </lineage>
</organism>
<dbReference type="STRING" id="471852.Tcur_3354"/>
<dbReference type="eggNOG" id="COG0655">
    <property type="taxonomic scope" value="Bacteria"/>
</dbReference>
<reference evidence="2 3" key="1">
    <citation type="journal article" date="2011" name="Stand. Genomic Sci.">
        <title>Complete genome sequence of Thermomonospora curvata type strain (B9).</title>
        <authorList>
            <person name="Chertkov O."/>
            <person name="Sikorski J."/>
            <person name="Nolan M."/>
            <person name="Lapidus A."/>
            <person name="Lucas S."/>
            <person name="Del Rio T.G."/>
            <person name="Tice H."/>
            <person name="Cheng J.F."/>
            <person name="Goodwin L."/>
            <person name="Pitluck S."/>
            <person name="Liolios K."/>
            <person name="Ivanova N."/>
            <person name="Mavromatis K."/>
            <person name="Mikhailova N."/>
            <person name="Ovchinnikova G."/>
            <person name="Pati A."/>
            <person name="Chen A."/>
            <person name="Palaniappan K."/>
            <person name="Djao O.D."/>
            <person name="Land M."/>
            <person name="Hauser L."/>
            <person name="Chang Y.J."/>
            <person name="Jeffries C.D."/>
            <person name="Brettin T."/>
            <person name="Han C."/>
            <person name="Detter J.C."/>
            <person name="Rohde M."/>
            <person name="Goker M."/>
            <person name="Woyke T."/>
            <person name="Bristow J."/>
            <person name="Eisen J.A."/>
            <person name="Markowitz V."/>
            <person name="Hugenholtz P."/>
            <person name="Klenk H.P."/>
            <person name="Kyrpides N.C."/>
        </authorList>
    </citation>
    <scope>NUCLEOTIDE SEQUENCE [LARGE SCALE GENOMIC DNA]</scope>
    <source>
        <strain evidence="3">ATCC 19995 / DSM 43183 / JCM 3096 / KCTC 9072 / NBRC 15933 / NCIMB 10081 / Henssen B9</strain>
    </source>
</reference>
<dbReference type="SUPFAM" id="SSF52218">
    <property type="entry name" value="Flavoproteins"/>
    <property type="match status" value="1"/>
</dbReference>
<dbReference type="OrthoDB" id="5736081at2"/>
<evidence type="ECO:0000259" key="1">
    <source>
        <dbReference type="Pfam" id="PF03358"/>
    </source>
</evidence>
<gene>
    <name evidence="2" type="ordered locus">Tcur_3354</name>
</gene>
<dbReference type="Gene3D" id="3.40.50.360">
    <property type="match status" value="1"/>
</dbReference>
<name>D1AAH9_THECD</name>
<dbReference type="InterPro" id="IPR005025">
    <property type="entry name" value="FMN_Rdtase-like_dom"/>
</dbReference>
<dbReference type="InterPro" id="IPR029039">
    <property type="entry name" value="Flavoprotein-like_sf"/>
</dbReference>
<dbReference type="Pfam" id="PF03358">
    <property type="entry name" value="FMN_red"/>
    <property type="match status" value="1"/>
</dbReference>
<keyword evidence="3" id="KW-1185">Reference proteome</keyword>
<dbReference type="RefSeq" id="WP_012853676.1">
    <property type="nucleotide sequence ID" value="NC_013510.1"/>
</dbReference>
<dbReference type="Proteomes" id="UP000001918">
    <property type="component" value="Chromosome"/>
</dbReference>